<evidence type="ECO:0000313" key="1">
    <source>
        <dbReference type="EMBL" id="KAA8574019.1"/>
    </source>
</evidence>
<keyword evidence="2" id="KW-1185">Reference proteome</keyword>
<comment type="caution">
    <text evidence="1">The sequence shown here is derived from an EMBL/GenBank/DDBJ whole genome shotgun (WGS) entry which is preliminary data.</text>
</comment>
<name>A0A5M9K0Q2_MONFR</name>
<gene>
    <name evidence="1" type="ORF">EYC84_005555</name>
</gene>
<dbReference type="EMBL" id="VICG01000003">
    <property type="protein sequence ID" value="KAA8574019.1"/>
    <property type="molecule type" value="Genomic_DNA"/>
</dbReference>
<sequence>MILANTAEEVAIADARMAVGDALSREVGVEVGSEPGGGSISCLKESNDHLREYDDDGGGDDKTSFLKRVDFER</sequence>
<evidence type="ECO:0000313" key="2">
    <source>
        <dbReference type="Proteomes" id="UP000322873"/>
    </source>
</evidence>
<accession>A0A5M9K0Q2</accession>
<reference evidence="1 2" key="1">
    <citation type="submission" date="2019-06" db="EMBL/GenBank/DDBJ databases">
        <title>Genome Sequence of the Brown Rot Fungal Pathogen Monilinia fructicola.</title>
        <authorList>
            <person name="De Miccolis Angelini R.M."/>
            <person name="Landi L."/>
            <person name="Abate D."/>
            <person name="Pollastro S."/>
            <person name="Romanazzi G."/>
            <person name="Faretra F."/>
        </authorList>
    </citation>
    <scope>NUCLEOTIDE SEQUENCE [LARGE SCALE GENOMIC DNA]</scope>
    <source>
        <strain evidence="1 2">Mfrc123</strain>
    </source>
</reference>
<dbReference type="AlphaFoldDB" id="A0A5M9K0Q2"/>
<proteinExistence type="predicted"/>
<organism evidence="1 2">
    <name type="scientific">Monilinia fructicola</name>
    <name type="common">Brown rot fungus</name>
    <name type="synonym">Ciboria fructicola</name>
    <dbReference type="NCBI Taxonomy" id="38448"/>
    <lineage>
        <taxon>Eukaryota</taxon>
        <taxon>Fungi</taxon>
        <taxon>Dikarya</taxon>
        <taxon>Ascomycota</taxon>
        <taxon>Pezizomycotina</taxon>
        <taxon>Leotiomycetes</taxon>
        <taxon>Helotiales</taxon>
        <taxon>Sclerotiniaceae</taxon>
        <taxon>Monilinia</taxon>
    </lineage>
</organism>
<protein>
    <submittedName>
        <fullName evidence="1">Uncharacterized protein</fullName>
    </submittedName>
</protein>
<dbReference type="Proteomes" id="UP000322873">
    <property type="component" value="Unassembled WGS sequence"/>
</dbReference>